<evidence type="ECO:0000313" key="2">
    <source>
        <dbReference type="Proteomes" id="UP000009173"/>
    </source>
</evidence>
<organism evidence="1 2">
    <name type="scientific">Nitratidesulfovibrio vulgaris (strain DP4)</name>
    <name type="common">Desulfovibrio vulgaris</name>
    <dbReference type="NCBI Taxonomy" id="391774"/>
    <lineage>
        <taxon>Bacteria</taxon>
        <taxon>Pseudomonadati</taxon>
        <taxon>Thermodesulfobacteriota</taxon>
        <taxon>Desulfovibrionia</taxon>
        <taxon>Desulfovibrionales</taxon>
        <taxon>Desulfovibrionaceae</taxon>
        <taxon>Nitratidesulfovibrio</taxon>
    </lineage>
</organism>
<dbReference type="KEGG" id="dvl:Dvul_0837"/>
<reference evidence="2" key="1">
    <citation type="journal article" date="2009" name="Environ. Microbiol.">
        <title>Contribution of mobile genetic elements to Desulfovibrio vulgaris genome plasticity.</title>
        <authorList>
            <person name="Walker C.B."/>
            <person name="Stolyar S."/>
            <person name="Chivian D."/>
            <person name="Pinel N."/>
            <person name="Gabster J.A."/>
            <person name="Dehal P.S."/>
            <person name="He Z."/>
            <person name="Yang Z.K."/>
            <person name="Yen H.C."/>
            <person name="Zhou J."/>
            <person name="Wall J.D."/>
            <person name="Hazen T.C."/>
            <person name="Arkin A.P."/>
            <person name="Stahl D.A."/>
        </authorList>
    </citation>
    <scope>NUCLEOTIDE SEQUENCE [LARGE SCALE GENOMIC DNA]</scope>
    <source>
        <strain evidence="2">DP4</strain>
    </source>
</reference>
<protein>
    <submittedName>
        <fullName evidence="1">Uncharacterized protein</fullName>
    </submittedName>
</protein>
<dbReference type="EMBL" id="CP000527">
    <property type="protein sequence ID" value="ABM27858.1"/>
    <property type="molecule type" value="Genomic_DNA"/>
</dbReference>
<name>A0A0H3A8R0_NITV4</name>
<evidence type="ECO:0000313" key="1">
    <source>
        <dbReference type="EMBL" id="ABM27858.1"/>
    </source>
</evidence>
<dbReference type="HOGENOM" id="CLU_394692_0_0_7"/>
<accession>A0A0H3A8R0</accession>
<dbReference type="AlphaFoldDB" id="A0A0H3A8R0"/>
<dbReference type="Proteomes" id="UP000009173">
    <property type="component" value="Chromosome"/>
</dbReference>
<dbReference type="RefSeq" id="WP_011791858.1">
    <property type="nucleotide sequence ID" value="NC_008751.1"/>
</dbReference>
<gene>
    <name evidence="1" type="ordered locus">Dvul_0837</name>
</gene>
<sequence>MNYNLQNLGLLRNEFETFGVEHVRSDGDALVAGTRGAFGRAVNWLRSIGNGDAMRNNRAVVGCFVAKLRDAGVNDAKLDVAQRLLSAHCAHGKPISGRTMAEVTATVIKLTREELPISANLDINITGLQERLGQEFDDIFSAKATRFGMGDTQPTAEEKQQLLGELRTKCRQWGESHGLRSPGLAEARDMLTESCRVLCLQKLNVALEVKLQSVADHSTADAPLCTMLRSAMQDRGMHFDFKPEDLDKLQSRMGARFTSEFKFKNTHPPTQEEATAVANRVVHEFLDSLAIVDNHPSLTADQRAVARDVLISFPAMLPPNLTTAVCDSIGEVAQSMDRLVSGQLGPQEMKTAISNLPLAINAAAAKHLRPGVDGADEVGSLRNAAIAIGAKLAHMPEGQSPRSVFERLTAPESDFTALCFSLGHGDPNDRQVSNERAATVQLLDVLAHMAGIDAQQFAIARQVPGVGQLNMAQVRAFLPQGVHSLGWPEPQQVDVTKLSDGLVNGLKKTMEGPADFGDVHVPEASQEFQTNYLPRFGTQFLKDFFRNGMAINGHLYGATGTNDPVAMERELRAFADAFPSIEEAGKVTYALHQAMAADVLTSMAAQPALRECTMELLSAQGRKTVEMNSVALTSRPDGSYKVDYDFRLQFANRDSADESTRALGLNAHADMRIALHDGMPTVEAEGFDIALSRNALDL</sequence>
<proteinExistence type="predicted"/>